<evidence type="ECO:0008006" key="4">
    <source>
        <dbReference type="Google" id="ProtNLM"/>
    </source>
</evidence>
<accession>A0A0D9YA06</accession>
<protein>
    <recommendedName>
        <fullName evidence="4">Retrotransposon Copia-like N-terminal domain-containing protein</fullName>
    </recommendedName>
</protein>
<feature type="region of interest" description="Disordered" evidence="1">
    <location>
        <begin position="242"/>
        <end position="271"/>
    </location>
</feature>
<dbReference type="AlphaFoldDB" id="A0A0D9YA06"/>
<evidence type="ECO:0000256" key="1">
    <source>
        <dbReference type="SAM" id="MobiDB-lite"/>
    </source>
</evidence>
<evidence type="ECO:0000313" key="3">
    <source>
        <dbReference type="Proteomes" id="UP000026961"/>
    </source>
</evidence>
<dbReference type="Pfam" id="PF14223">
    <property type="entry name" value="Retrotran_gag_2"/>
    <property type="match status" value="1"/>
</dbReference>
<sequence length="321" mass="37216">MFITYLEEFRTEKFDRTNISPDTMPKKNLKAIQLLDGSNYVEWRNNVFINLAIREDPPEEPQPAKELNIIGEEYDNLMWAYNKKLANWEKSNRMCLIYVRGAISPEVIGEIIDSNDIKTYLANIEESFEFAPETHANTLVSEMITSHYDGKSGIRKHILEMTHMENQLRSMDMEISDGFLVHLIMRSLGPNYDPFKINYNTQKEKWTIQELISHSVEEEERQRAEKQKIKDQLNLTNAFDKGKKVYQGESSNKNSEPEGEQKQEEIKASTSTIPLSTSPYCHFCASDGHWLRNCTHFTAWLVKKGIPYHPNGSKEGSEHSE</sequence>
<reference evidence="2" key="3">
    <citation type="submission" date="2018-05" db="EMBL/GenBank/DDBJ databases">
        <title>OgluRS3 (Oryza glumaepatula Reference Sequence Version 3).</title>
        <authorList>
            <person name="Zhang J."/>
            <person name="Kudrna D."/>
            <person name="Lee S."/>
            <person name="Talag J."/>
            <person name="Welchert J."/>
            <person name="Wing R.A."/>
        </authorList>
    </citation>
    <scope>NUCLEOTIDE SEQUENCE [LARGE SCALE GENOMIC DNA]</scope>
</reference>
<dbReference type="Proteomes" id="UP000026961">
    <property type="component" value="Chromosome 1"/>
</dbReference>
<dbReference type="EnsemblPlants" id="OGLUM01G21810.1">
    <property type="protein sequence ID" value="OGLUM01G21810.1"/>
    <property type="gene ID" value="OGLUM01G21810"/>
</dbReference>
<reference evidence="2" key="1">
    <citation type="submission" date="2013-08" db="EMBL/GenBank/DDBJ databases">
        <title>Oryza genome evolution.</title>
        <authorList>
            <person name="Wing R.A."/>
            <person name="Panaud O."/>
            <person name="Oliveira A.C."/>
        </authorList>
    </citation>
    <scope>NUCLEOTIDE SEQUENCE</scope>
</reference>
<feature type="compositionally biased region" description="Basic and acidic residues" evidence="1">
    <location>
        <begin position="255"/>
        <end position="267"/>
    </location>
</feature>
<name>A0A0D9YA06_9ORYZ</name>
<keyword evidence="3" id="KW-1185">Reference proteome</keyword>
<evidence type="ECO:0000313" key="2">
    <source>
        <dbReference type="EnsemblPlants" id="OGLUM01G21810.1"/>
    </source>
</evidence>
<proteinExistence type="predicted"/>
<dbReference type="HOGENOM" id="CLU_062938_0_1_1"/>
<dbReference type="PANTHER" id="PTHR35317">
    <property type="entry name" value="OS04G0629600 PROTEIN"/>
    <property type="match status" value="1"/>
</dbReference>
<dbReference type="eggNOG" id="ENOG502RY1G">
    <property type="taxonomic scope" value="Eukaryota"/>
</dbReference>
<organism evidence="2">
    <name type="scientific">Oryza glumipatula</name>
    <dbReference type="NCBI Taxonomy" id="40148"/>
    <lineage>
        <taxon>Eukaryota</taxon>
        <taxon>Viridiplantae</taxon>
        <taxon>Streptophyta</taxon>
        <taxon>Embryophyta</taxon>
        <taxon>Tracheophyta</taxon>
        <taxon>Spermatophyta</taxon>
        <taxon>Magnoliopsida</taxon>
        <taxon>Liliopsida</taxon>
        <taxon>Poales</taxon>
        <taxon>Poaceae</taxon>
        <taxon>BOP clade</taxon>
        <taxon>Oryzoideae</taxon>
        <taxon>Oryzeae</taxon>
        <taxon>Oryzinae</taxon>
        <taxon>Oryza</taxon>
    </lineage>
</organism>
<dbReference type="Gramene" id="OGLUM01G21810.1">
    <property type="protein sequence ID" value="OGLUM01G21810.1"/>
    <property type="gene ID" value="OGLUM01G21810"/>
</dbReference>
<dbReference type="STRING" id="40148.A0A0D9YA06"/>
<reference evidence="2" key="2">
    <citation type="submission" date="2015-04" db="UniProtKB">
        <authorList>
            <consortium name="EnsemblPlants"/>
        </authorList>
    </citation>
    <scope>IDENTIFICATION</scope>
</reference>
<dbReference type="PANTHER" id="PTHR35317:SF23">
    <property type="entry name" value="OS04G0629600 PROTEIN"/>
    <property type="match status" value="1"/>
</dbReference>